<evidence type="ECO:0000313" key="3">
    <source>
        <dbReference type="Proteomes" id="UP001271007"/>
    </source>
</evidence>
<organism evidence="2 3">
    <name type="scientific">Extremus antarcticus</name>
    <dbReference type="NCBI Taxonomy" id="702011"/>
    <lineage>
        <taxon>Eukaryota</taxon>
        <taxon>Fungi</taxon>
        <taxon>Dikarya</taxon>
        <taxon>Ascomycota</taxon>
        <taxon>Pezizomycotina</taxon>
        <taxon>Dothideomycetes</taxon>
        <taxon>Dothideomycetidae</taxon>
        <taxon>Mycosphaerellales</taxon>
        <taxon>Extremaceae</taxon>
        <taxon>Extremus</taxon>
    </lineage>
</organism>
<protein>
    <recommendedName>
        <fullName evidence="1">Transcription regulator Rua1 C-terminal domain-containing protein</fullName>
    </recommendedName>
</protein>
<reference evidence="2" key="1">
    <citation type="submission" date="2023-04" db="EMBL/GenBank/DDBJ databases">
        <title>Black Yeasts Isolated from many extreme environments.</title>
        <authorList>
            <person name="Coleine C."/>
            <person name="Stajich J.E."/>
            <person name="Selbmann L."/>
        </authorList>
    </citation>
    <scope>NUCLEOTIDE SEQUENCE</scope>
    <source>
        <strain evidence="2">CCFEE 5312</strain>
    </source>
</reference>
<evidence type="ECO:0000313" key="2">
    <source>
        <dbReference type="EMBL" id="KAK3055657.1"/>
    </source>
</evidence>
<dbReference type="PANTHER" id="PTHR28125">
    <property type="entry name" value="MEIOTIC EXPRESSION UP-REGULATED PROTEIN 26"/>
    <property type="match status" value="1"/>
</dbReference>
<dbReference type="Proteomes" id="UP001271007">
    <property type="component" value="Unassembled WGS sequence"/>
</dbReference>
<keyword evidence="3" id="KW-1185">Reference proteome</keyword>
<dbReference type="InterPro" id="IPR028012">
    <property type="entry name" value="Rua1_C"/>
</dbReference>
<sequence>MNSSYGNYVEEGWIDPGWYGCDWTAVENPFNSLENEHPPSAPLSANWYSHSIPYAMESDEHQYQVLVEHDVSPVSTETTEVEATPATLFNTPLKPRTDPPFACNDQRIQQQRPRFDGDQYTALFVRGQGIDRAGWCGYCSSWHKMKDSAFWYHIHYSHGISCTTGHPFRPPNDVQWSDKSNGFKVQCPTCNEWMNAGSGDRARTSYFGHAYKCETKKAGGPSRSGRRRSSTRK</sequence>
<dbReference type="AlphaFoldDB" id="A0AAJ0GDB6"/>
<feature type="domain" description="Transcription regulator Rua1 C-terminal" evidence="1">
    <location>
        <begin position="118"/>
        <end position="213"/>
    </location>
</feature>
<dbReference type="Pfam" id="PF14616">
    <property type="entry name" value="Rua1_C"/>
    <property type="match status" value="1"/>
</dbReference>
<accession>A0AAJ0GDB6</accession>
<gene>
    <name evidence="2" type="ORF">LTR09_003578</name>
</gene>
<proteinExistence type="predicted"/>
<name>A0AAJ0GDB6_9PEZI</name>
<dbReference type="PANTHER" id="PTHR28125:SF3">
    <property type="entry name" value="TRANSCRIPTION REGULATOR RUA1 C-TERMINAL DOMAIN-CONTAINING PROTEIN"/>
    <property type="match status" value="1"/>
</dbReference>
<evidence type="ECO:0000259" key="1">
    <source>
        <dbReference type="Pfam" id="PF14616"/>
    </source>
</evidence>
<comment type="caution">
    <text evidence="2">The sequence shown here is derived from an EMBL/GenBank/DDBJ whole genome shotgun (WGS) entry which is preliminary data.</text>
</comment>
<dbReference type="EMBL" id="JAWDJX010000008">
    <property type="protein sequence ID" value="KAK3055657.1"/>
    <property type="molecule type" value="Genomic_DNA"/>
</dbReference>